<evidence type="ECO:0000313" key="3">
    <source>
        <dbReference type="Proteomes" id="UP001294412"/>
    </source>
</evidence>
<organism evidence="2 3">
    <name type="scientific">Fulvimarina uroteuthidis</name>
    <dbReference type="NCBI Taxonomy" id="3098149"/>
    <lineage>
        <taxon>Bacteria</taxon>
        <taxon>Pseudomonadati</taxon>
        <taxon>Pseudomonadota</taxon>
        <taxon>Alphaproteobacteria</taxon>
        <taxon>Hyphomicrobiales</taxon>
        <taxon>Aurantimonadaceae</taxon>
        <taxon>Fulvimarina</taxon>
    </lineage>
</organism>
<dbReference type="Proteomes" id="UP001294412">
    <property type="component" value="Unassembled WGS sequence"/>
</dbReference>
<evidence type="ECO:0000313" key="2">
    <source>
        <dbReference type="EMBL" id="MDY8107807.1"/>
    </source>
</evidence>
<protein>
    <submittedName>
        <fullName evidence="2">Uncharacterized protein</fullName>
    </submittedName>
</protein>
<accession>A0ABU5HXD8</accession>
<sequence length="70" mass="7611">MLFIAWLLNALLCLAAVFLLFYGLLFAAWSWFALVPIGLGVSLLLISFGAGRMIRRRALGTKDASGLGPR</sequence>
<keyword evidence="1" id="KW-0812">Transmembrane</keyword>
<feature type="transmembrane region" description="Helical" evidence="1">
    <location>
        <begin position="7"/>
        <end position="25"/>
    </location>
</feature>
<feature type="transmembrane region" description="Helical" evidence="1">
    <location>
        <begin position="31"/>
        <end position="50"/>
    </location>
</feature>
<reference evidence="2 3" key="1">
    <citation type="submission" date="2023-12" db="EMBL/GenBank/DDBJ databases">
        <title>Description of Novel Strain Fulvimarina sp. 2208YS6-2-32 isolated from Uroteuthis (Photololigo) edulis.</title>
        <authorList>
            <person name="Park J.-S."/>
        </authorList>
    </citation>
    <scope>NUCLEOTIDE SEQUENCE [LARGE SCALE GENOMIC DNA]</scope>
    <source>
        <strain evidence="2 3">2208YS6-2-32</strain>
    </source>
</reference>
<dbReference type="EMBL" id="JAXLPB010000001">
    <property type="protein sequence ID" value="MDY8107807.1"/>
    <property type="molecule type" value="Genomic_DNA"/>
</dbReference>
<name>A0ABU5HXD8_9HYPH</name>
<evidence type="ECO:0000256" key="1">
    <source>
        <dbReference type="SAM" id="Phobius"/>
    </source>
</evidence>
<proteinExistence type="predicted"/>
<keyword evidence="3" id="KW-1185">Reference proteome</keyword>
<comment type="caution">
    <text evidence="2">The sequence shown here is derived from an EMBL/GenBank/DDBJ whole genome shotgun (WGS) entry which is preliminary data.</text>
</comment>
<keyword evidence="1" id="KW-0472">Membrane</keyword>
<gene>
    <name evidence="2" type="ORF">U0C82_01425</name>
</gene>
<keyword evidence="1" id="KW-1133">Transmembrane helix</keyword>